<gene>
    <name evidence="2" type="ORF">OLC1_LOCUS22533</name>
</gene>
<sequence>MDCQQDSVDTALQTLKCKTVIINYKINVPTNENHVQDGIWEKYSLVVINFVGEKKVANCPRSGLAAGDMNIEMGGGLTAEDEDVNVERGDNLAKGDTNVERGGHDVNV</sequence>
<evidence type="ECO:0000313" key="2">
    <source>
        <dbReference type="EMBL" id="CAI9116165.1"/>
    </source>
</evidence>
<dbReference type="AlphaFoldDB" id="A0AAV1E911"/>
<keyword evidence="3" id="KW-1185">Reference proteome</keyword>
<feature type="non-terminal residue" evidence="2">
    <location>
        <position position="1"/>
    </location>
</feature>
<feature type="region of interest" description="Disordered" evidence="1">
    <location>
        <begin position="89"/>
        <end position="108"/>
    </location>
</feature>
<evidence type="ECO:0000313" key="3">
    <source>
        <dbReference type="Proteomes" id="UP001161247"/>
    </source>
</evidence>
<feature type="non-terminal residue" evidence="2">
    <location>
        <position position="108"/>
    </location>
</feature>
<organism evidence="2 3">
    <name type="scientific">Oldenlandia corymbosa var. corymbosa</name>
    <dbReference type="NCBI Taxonomy" id="529605"/>
    <lineage>
        <taxon>Eukaryota</taxon>
        <taxon>Viridiplantae</taxon>
        <taxon>Streptophyta</taxon>
        <taxon>Embryophyta</taxon>
        <taxon>Tracheophyta</taxon>
        <taxon>Spermatophyta</taxon>
        <taxon>Magnoliopsida</taxon>
        <taxon>eudicotyledons</taxon>
        <taxon>Gunneridae</taxon>
        <taxon>Pentapetalae</taxon>
        <taxon>asterids</taxon>
        <taxon>lamiids</taxon>
        <taxon>Gentianales</taxon>
        <taxon>Rubiaceae</taxon>
        <taxon>Rubioideae</taxon>
        <taxon>Spermacoceae</taxon>
        <taxon>Hedyotis-Oldenlandia complex</taxon>
        <taxon>Oldenlandia</taxon>
    </lineage>
</organism>
<protein>
    <submittedName>
        <fullName evidence="2">OLC1v1017245C1</fullName>
    </submittedName>
</protein>
<proteinExistence type="predicted"/>
<evidence type="ECO:0000256" key="1">
    <source>
        <dbReference type="SAM" id="MobiDB-lite"/>
    </source>
</evidence>
<name>A0AAV1E911_OLDCO</name>
<dbReference type="EMBL" id="OX459125">
    <property type="protein sequence ID" value="CAI9116165.1"/>
    <property type="molecule type" value="Genomic_DNA"/>
</dbReference>
<reference evidence="2" key="1">
    <citation type="submission" date="2023-03" db="EMBL/GenBank/DDBJ databases">
        <authorList>
            <person name="Julca I."/>
        </authorList>
    </citation>
    <scope>NUCLEOTIDE SEQUENCE</scope>
</reference>
<dbReference type="Proteomes" id="UP001161247">
    <property type="component" value="Chromosome 8"/>
</dbReference>
<accession>A0AAV1E911</accession>